<accession>A0ABM0MND9</accession>
<reference evidence="8" key="1">
    <citation type="submission" date="2025-08" db="UniProtKB">
        <authorList>
            <consortium name="RefSeq"/>
        </authorList>
    </citation>
    <scope>IDENTIFICATION</scope>
    <source>
        <tissue evidence="8">Testes</tissue>
    </source>
</reference>
<evidence type="ECO:0000256" key="5">
    <source>
        <dbReference type="ARBA" id="ARBA00022801"/>
    </source>
</evidence>
<dbReference type="GeneID" id="102807885"/>
<evidence type="ECO:0000313" key="8">
    <source>
        <dbReference type="RefSeq" id="XP_006821530.1"/>
    </source>
</evidence>
<dbReference type="PANTHER" id="PTHR42693">
    <property type="entry name" value="ARYLSULFATASE FAMILY MEMBER"/>
    <property type="match status" value="1"/>
</dbReference>
<gene>
    <name evidence="8" type="primary">LOC102807885</name>
</gene>
<keyword evidence="6" id="KW-0106">Calcium</keyword>
<dbReference type="InterPro" id="IPR017850">
    <property type="entry name" value="Alkaline_phosphatase_core_sf"/>
</dbReference>
<evidence type="ECO:0000256" key="1">
    <source>
        <dbReference type="ARBA" id="ARBA00001913"/>
    </source>
</evidence>
<keyword evidence="4" id="KW-0732">Signal</keyword>
<dbReference type="RefSeq" id="XP_006821530.1">
    <property type="nucleotide sequence ID" value="XM_006821467.1"/>
</dbReference>
<dbReference type="SUPFAM" id="SSF53649">
    <property type="entry name" value="Alkaline phosphatase-like"/>
    <property type="match status" value="1"/>
</dbReference>
<dbReference type="Pfam" id="PF14707">
    <property type="entry name" value="Sulfatase_C"/>
    <property type="match status" value="1"/>
</dbReference>
<evidence type="ECO:0000256" key="3">
    <source>
        <dbReference type="ARBA" id="ARBA00022723"/>
    </source>
</evidence>
<dbReference type="InterPro" id="IPR050738">
    <property type="entry name" value="Sulfatase"/>
</dbReference>
<keyword evidence="7" id="KW-1185">Reference proteome</keyword>
<proteinExistence type="inferred from homology"/>
<dbReference type="Proteomes" id="UP000694865">
    <property type="component" value="Unplaced"/>
</dbReference>
<name>A0ABM0MND9_SACKO</name>
<evidence type="ECO:0000313" key="7">
    <source>
        <dbReference type="Proteomes" id="UP000694865"/>
    </source>
</evidence>
<comment type="cofactor">
    <cofactor evidence="1">
        <name>Ca(2+)</name>
        <dbReference type="ChEBI" id="CHEBI:29108"/>
    </cofactor>
</comment>
<dbReference type="PANTHER" id="PTHR42693:SF42">
    <property type="entry name" value="ARYLSULFATASE G"/>
    <property type="match status" value="1"/>
</dbReference>
<sequence>MASIAGIAMPPNRKYDGIDITDVLFKKKNIYDRTLFHPDGQASGPNGKLDAVRLGDYKAIFQTGGEPSCGGIVGPKYRHDPPLIFNLRKDVAESKPLPMRSEEYETIHTAVLNALEFIMDDIRKDNTSVANYVTDPSAAPCCNRKHVSCRCKD</sequence>
<dbReference type="Gene3D" id="3.40.720.10">
    <property type="entry name" value="Alkaline Phosphatase, subunit A"/>
    <property type="match status" value="1"/>
</dbReference>
<keyword evidence="3" id="KW-0479">Metal-binding</keyword>
<evidence type="ECO:0000256" key="4">
    <source>
        <dbReference type="ARBA" id="ARBA00022729"/>
    </source>
</evidence>
<protein>
    <submittedName>
        <fullName evidence="8">Arylsulfatase G-like</fullName>
    </submittedName>
</protein>
<dbReference type="Gene3D" id="3.30.1120.10">
    <property type="match status" value="1"/>
</dbReference>
<evidence type="ECO:0000256" key="2">
    <source>
        <dbReference type="ARBA" id="ARBA00008779"/>
    </source>
</evidence>
<keyword evidence="5" id="KW-0378">Hydrolase</keyword>
<organism evidence="7 8">
    <name type="scientific">Saccoglossus kowalevskii</name>
    <name type="common">Acorn worm</name>
    <dbReference type="NCBI Taxonomy" id="10224"/>
    <lineage>
        <taxon>Eukaryota</taxon>
        <taxon>Metazoa</taxon>
        <taxon>Hemichordata</taxon>
        <taxon>Enteropneusta</taxon>
        <taxon>Harrimaniidae</taxon>
        <taxon>Saccoglossus</taxon>
    </lineage>
</organism>
<comment type="similarity">
    <text evidence="2">Belongs to the sulfatase family.</text>
</comment>
<evidence type="ECO:0000256" key="6">
    <source>
        <dbReference type="ARBA" id="ARBA00022837"/>
    </source>
</evidence>